<proteinExistence type="predicted"/>
<comment type="caution">
    <text evidence="2">The sequence shown here is derived from an EMBL/GenBank/DDBJ whole genome shotgun (WGS) entry which is preliminary data.</text>
</comment>
<organism evidence="2 4">
    <name type="scientific">Formosa algae</name>
    <dbReference type="NCBI Taxonomy" id="225843"/>
    <lineage>
        <taxon>Bacteria</taxon>
        <taxon>Pseudomonadati</taxon>
        <taxon>Bacteroidota</taxon>
        <taxon>Flavobacteriia</taxon>
        <taxon>Flavobacteriales</taxon>
        <taxon>Flavobacteriaceae</taxon>
        <taxon>Formosa</taxon>
    </lineage>
</organism>
<feature type="domain" description="N-acetyltransferase" evidence="1">
    <location>
        <begin position="3"/>
        <end position="141"/>
    </location>
</feature>
<dbReference type="PROSITE" id="PS51186">
    <property type="entry name" value="GNAT"/>
    <property type="match status" value="1"/>
</dbReference>
<dbReference type="SUPFAM" id="SSF55729">
    <property type="entry name" value="Acyl-CoA N-acyltransferases (Nat)"/>
    <property type="match status" value="1"/>
</dbReference>
<evidence type="ECO:0000313" key="5">
    <source>
        <dbReference type="Proteomes" id="UP001231587"/>
    </source>
</evidence>
<dbReference type="AlphaFoldDB" id="A0A9X0YJZ3"/>
<dbReference type="EMBL" id="JAUSUU010000003">
    <property type="protein sequence ID" value="MDQ0334642.1"/>
    <property type="molecule type" value="Genomic_DNA"/>
</dbReference>
<dbReference type="Pfam" id="PF00583">
    <property type="entry name" value="Acetyltransf_1"/>
    <property type="match status" value="1"/>
</dbReference>
<dbReference type="Proteomes" id="UP001138672">
    <property type="component" value="Unassembled WGS sequence"/>
</dbReference>
<reference evidence="2" key="1">
    <citation type="submission" date="2021-03" db="EMBL/GenBank/DDBJ databases">
        <title>Genomic Encyclopedia of Type Strains, Phase IV (KMG-IV): sequencing the most valuable type-strain genomes for metagenomic binning, comparative biology and taxonomic classification.</title>
        <authorList>
            <person name="Goeker M."/>
        </authorList>
    </citation>
    <scope>NUCLEOTIDE SEQUENCE</scope>
    <source>
        <strain evidence="2">DSM 15523</strain>
        <strain evidence="3 5">DSM 16476</strain>
    </source>
</reference>
<evidence type="ECO:0000259" key="1">
    <source>
        <dbReference type="PROSITE" id="PS51186"/>
    </source>
</evidence>
<dbReference type="RefSeq" id="WP_057779805.1">
    <property type="nucleotide sequence ID" value="NZ_JAGGJQ010000003.1"/>
</dbReference>
<name>A0A9X0YJZ3_9FLAO</name>
<evidence type="ECO:0000313" key="3">
    <source>
        <dbReference type="EMBL" id="MDQ0334642.1"/>
    </source>
</evidence>
<dbReference type="CDD" id="cd04301">
    <property type="entry name" value="NAT_SF"/>
    <property type="match status" value="1"/>
</dbReference>
<dbReference type="Gene3D" id="3.40.630.30">
    <property type="match status" value="1"/>
</dbReference>
<keyword evidence="5" id="KW-1185">Reference proteome</keyword>
<protein>
    <submittedName>
        <fullName evidence="2">GNAT superfamily N-acetyltransferase</fullName>
    </submittedName>
</protein>
<dbReference type="EMBL" id="JAGGJQ010000003">
    <property type="protein sequence ID" value="MBP1839338.1"/>
    <property type="molecule type" value="Genomic_DNA"/>
</dbReference>
<dbReference type="OrthoDB" id="9789603at2"/>
<evidence type="ECO:0000313" key="2">
    <source>
        <dbReference type="EMBL" id="MBP1839338.1"/>
    </source>
</evidence>
<dbReference type="InterPro" id="IPR000182">
    <property type="entry name" value="GNAT_dom"/>
</dbReference>
<dbReference type="Proteomes" id="UP001231587">
    <property type="component" value="Unassembled WGS sequence"/>
</dbReference>
<sequence length="141" mass="16904">MQPKFKQLQKEELPQIIPLMQKFTGNKNSDELLFERFSEMFDQNYECIGLFYNDILIGICGLWFSTRHYIGRSVEIDHVYIDENYRNKGLGKQFFTWIYEYAKGKGCEAAELNTYVQNFPSHKFYYNEGFNILGYHFLKKM</sequence>
<gene>
    <name evidence="2" type="ORF">J2Z56_001249</name>
    <name evidence="3" type="ORF">J2Z57_001075</name>
</gene>
<evidence type="ECO:0000313" key="4">
    <source>
        <dbReference type="Proteomes" id="UP001138672"/>
    </source>
</evidence>
<dbReference type="GO" id="GO:0016747">
    <property type="term" value="F:acyltransferase activity, transferring groups other than amino-acyl groups"/>
    <property type="evidence" value="ECO:0007669"/>
    <property type="project" value="InterPro"/>
</dbReference>
<accession>A0A9X0YJZ3</accession>
<dbReference type="InterPro" id="IPR016181">
    <property type="entry name" value="Acyl_CoA_acyltransferase"/>
</dbReference>